<proteinExistence type="predicted"/>
<keyword evidence="3" id="KW-1185">Reference proteome</keyword>
<name>A0ABX1DWU4_9PROT</name>
<comment type="caution">
    <text evidence="2">The sequence shown here is derived from an EMBL/GenBank/DDBJ whole genome shotgun (WGS) entry which is preliminary data.</text>
</comment>
<reference evidence="2 3" key="1">
    <citation type="submission" date="2020-03" db="EMBL/GenBank/DDBJ databases">
        <title>Roseomonas selenitidurans sp. nov. isolated from urban soil.</title>
        <authorList>
            <person name="Liu H."/>
        </authorList>
    </citation>
    <scope>NUCLEOTIDE SEQUENCE [LARGE SCALE GENOMIC DNA]</scope>
    <source>
        <strain evidence="2 3">BU-1</strain>
    </source>
</reference>
<organism evidence="2 3">
    <name type="scientific">Falsiroseomonas selenitidurans</name>
    <dbReference type="NCBI Taxonomy" id="2716335"/>
    <lineage>
        <taxon>Bacteria</taxon>
        <taxon>Pseudomonadati</taxon>
        <taxon>Pseudomonadota</taxon>
        <taxon>Alphaproteobacteria</taxon>
        <taxon>Acetobacterales</taxon>
        <taxon>Roseomonadaceae</taxon>
        <taxon>Falsiroseomonas</taxon>
    </lineage>
</organism>
<accession>A0ABX1DWU4</accession>
<keyword evidence="1" id="KW-0732">Signal</keyword>
<evidence type="ECO:0000313" key="3">
    <source>
        <dbReference type="Proteomes" id="UP000787635"/>
    </source>
</evidence>
<dbReference type="EMBL" id="JAAVNE010000001">
    <property type="protein sequence ID" value="NKC29373.1"/>
    <property type="molecule type" value="Genomic_DNA"/>
</dbReference>
<sequence>MTNRTTFLAAAAALLLAAPSAMAQSYPRVTGSGENLMVDYGPMGQGTLVGGGRVMVSQAGNMDVSVMHFDAMFAQQPREGYVPLTIGSGEAAQTVYVPAAMLEMMRRARTAPAR</sequence>
<dbReference type="Proteomes" id="UP000787635">
    <property type="component" value="Unassembled WGS sequence"/>
</dbReference>
<evidence type="ECO:0000256" key="1">
    <source>
        <dbReference type="SAM" id="SignalP"/>
    </source>
</evidence>
<feature type="chain" id="PRO_5045460959" evidence="1">
    <location>
        <begin position="24"/>
        <end position="114"/>
    </location>
</feature>
<gene>
    <name evidence="2" type="ORF">HEQ75_00755</name>
</gene>
<protein>
    <submittedName>
        <fullName evidence="2">Uncharacterized protein</fullName>
    </submittedName>
</protein>
<dbReference type="RefSeq" id="WP_168026995.1">
    <property type="nucleotide sequence ID" value="NZ_JAAVNE010000001.1"/>
</dbReference>
<evidence type="ECO:0000313" key="2">
    <source>
        <dbReference type="EMBL" id="NKC29373.1"/>
    </source>
</evidence>
<feature type="signal peptide" evidence="1">
    <location>
        <begin position="1"/>
        <end position="23"/>
    </location>
</feature>